<proteinExistence type="predicted"/>
<evidence type="ECO:0000256" key="1">
    <source>
        <dbReference type="ARBA" id="ARBA00004141"/>
    </source>
</evidence>
<dbReference type="SUPFAM" id="SSF103481">
    <property type="entry name" value="Multidrug resistance efflux transporter EmrE"/>
    <property type="match status" value="1"/>
</dbReference>
<gene>
    <name evidence="8" type="ORF">CYY_009012</name>
</gene>
<reference evidence="8" key="1">
    <citation type="submission" date="2020-01" db="EMBL/GenBank/DDBJ databases">
        <title>Development of genomics and gene disruption for Polysphondylium violaceum indicates a role for the polyketide synthase stlB in stalk morphogenesis.</title>
        <authorList>
            <person name="Narita B."/>
            <person name="Kawabe Y."/>
            <person name="Kin K."/>
            <person name="Saito T."/>
            <person name="Gibbs R."/>
            <person name="Kuspa A."/>
            <person name="Muzny D."/>
            <person name="Queller D."/>
            <person name="Richards S."/>
            <person name="Strassman J."/>
            <person name="Sucgang R."/>
            <person name="Worley K."/>
            <person name="Schaap P."/>
        </authorList>
    </citation>
    <scope>NUCLEOTIDE SEQUENCE</scope>
    <source>
        <strain evidence="8">QSvi11</strain>
    </source>
</reference>
<protein>
    <recommendedName>
        <fullName evidence="7">Sugar phosphate transporter domain-containing protein</fullName>
    </recommendedName>
</protein>
<feature type="transmembrane region" description="Helical" evidence="6">
    <location>
        <begin position="235"/>
        <end position="254"/>
    </location>
</feature>
<feature type="transmembrane region" description="Helical" evidence="6">
    <location>
        <begin position="146"/>
        <end position="163"/>
    </location>
</feature>
<evidence type="ECO:0000256" key="6">
    <source>
        <dbReference type="SAM" id="Phobius"/>
    </source>
</evidence>
<keyword evidence="9" id="KW-1185">Reference proteome</keyword>
<feature type="compositionally biased region" description="Acidic residues" evidence="5">
    <location>
        <begin position="359"/>
        <end position="369"/>
    </location>
</feature>
<feature type="transmembrane region" description="Helical" evidence="6">
    <location>
        <begin position="52"/>
        <end position="80"/>
    </location>
</feature>
<evidence type="ECO:0000313" key="8">
    <source>
        <dbReference type="EMBL" id="KAF2069664.1"/>
    </source>
</evidence>
<dbReference type="AlphaFoldDB" id="A0A8J4PPK6"/>
<dbReference type="OrthoDB" id="10261634at2759"/>
<name>A0A8J4PPK6_9MYCE</name>
<feature type="transmembrane region" description="Helical" evidence="6">
    <location>
        <begin position="293"/>
        <end position="312"/>
    </location>
</feature>
<organism evidence="8 9">
    <name type="scientific">Polysphondylium violaceum</name>
    <dbReference type="NCBI Taxonomy" id="133409"/>
    <lineage>
        <taxon>Eukaryota</taxon>
        <taxon>Amoebozoa</taxon>
        <taxon>Evosea</taxon>
        <taxon>Eumycetozoa</taxon>
        <taxon>Dictyostelia</taxon>
        <taxon>Dictyosteliales</taxon>
        <taxon>Dictyosteliaceae</taxon>
        <taxon>Polysphondylium</taxon>
    </lineage>
</organism>
<keyword evidence="3 6" id="KW-1133">Transmembrane helix</keyword>
<feature type="region of interest" description="Disordered" evidence="5">
    <location>
        <begin position="330"/>
        <end position="403"/>
    </location>
</feature>
<feature type="transmembrane region" description="Helical" evidence="6">
    <location>
        <begin position="121"/>
        <end position="139"/>
    </location>
</feature>
<feature type="transmembrane region" description="Helical" evidence="6">
    <location>
        <begin position="266"/>
        <end position="287"/>
    </location>
</feature>
<evidence type="ECO:0000313" key="9">
    <source>
        <dbReference type="Proteomes" id="UP000695562"/>
    </source>
</evidence>
<feature type="transmembrane region" description="Helical" evidence="6">
    <location>
        <begin position="201"/>
        <end position="223"/>
    </location>
</feature>
<keyword evidence="4 6" id="KW-0472">Membrane</keyword>
<evidence type="ECO:0000256" key="2">
    <source>
        <dbReference type="ARBA" id="ARBA00022692"/>
    </source>
</evidence>
<feature type="compositionally biased region" description="Low complexity" evidence="5">
    <location>
        <begin position="340"/>
        <end position="350"/>
    </location>
</feature>
<dbReference type="EMBL" id="AJWJ01000618">
    <property type="protein sequence ID" value="KAF2069664.1"/>
    <property type="molecule type" value="Genomic_DNA"/>
</dbReference>
<dbReference type="PANTHER" id="PTHR11132">
    <property type="entry name" value="SOLUTE CARRIER FAMILY 35"/>
    <property type="match status" value="1"/>
</dbReference>
<dbReference type="InterPro" id="IPR050186">
    <property type="entry name" value="TPT_transporter"/>
</dbReference>
<dbReference type="InterPro" id="IPR037185">
    <property type="entry name" value="EmrE-like"/>
</dbReference>
<evidence type="ECO:0000256" key="5">
    <source>
        <dbReference type="SAM" id="MobiDB-lite"/>
    </source>
</evidence>
<accession>A0A8J4PPK6</accession>
<comment type="caution">
    <text evidence="8">The sequence shown here is derived from an EMBL/GenBank/DDBJ whole genome shotgun (WGS) entry which is preliminary data.</text>
</comment>
<evidence type="ECO:0000256" key="4">
    <source>
        <dbReference type="ARBA" id="ARBA00023136"/>
    </source>
</evidence>
<feature type="transmembrane region" description="Helical" evidence="6">
    <location>
        <begin position="92"/>
        <end position="115"/>
    </location>
</feature>
<evidence type="ECO:0000259" key="7">
    <source>
        <dbReference type="Pfam" id="PF03151"/>
    </source>
</evidence>
<keyword evidence="2 6" id="KW-0812">Transmembrane</keyword>
<dbReference type="Proteomes" id="UP000695562">
    <property type="component" value="Unassembled WGS sequence"/>
</dbReference>
<comment type="subcellular location">
    <subcellularLocation>
        <location evidence="1">Membrane</location>
        <topology evidence="1">Multi-pass membrane protein</topology>
    </subcellularLocation>
</comment>
<sequence>MGGGGLYREGMGAVSTGSAVKDSLRAGFWIFTWVSLNLALQFTNKYLDVSGFIFPILVILTGTFTTFIGSAVAIFVFKLCEFPYEALMRHKVLLILVALFQALTYVLENISIVTIPLSLNQIIKATGPAFLIALSFCMYKETYTKEVIITTAVIIFGVILTVLNNPGFELEGAAYSLGSVIFAVLQTILIARLLEDPKLNTLSIVSITSFPSTIAIIPMFFTLEYHKLMDYTGPTTVPIVLVVFLAIAACLYNISHFYIVRYTSALYYTIVGNAKVIAVVVASSLIFHSKYSTLNYIGIVVTLGGFISYNVVKYYENIKLAKESKRINDGESIDSSSSVNNNNNNNNNNNDKYMIISTNDDDGDDQDEDVDHHHKIFNTSQDELIHRHVGSGSGTNNGAGNNYLNRDEEIGLVINDDDDDNDDGDENVNLVYKNYDA</sequence>
<feature type="transmembrane region" description="Helical" evidence="6">
    <location>
        <begin position="175"/>
        <end position="194"/>
    </location>
</feature>
<dbReference type="GO" id="GO:0016020">
    <property type="term" value="C:membrane"/>
    <property type="evidence" value="ECO:0007669"/>
    <property type="project" value="UniProtKB-SubCell"/>
</dbReference>
<evidence type="ECO:0000256" key="3">
    <source>
        <dbReference type="ARBA" id="ARBA00022989"/>
    </source>
</evidence>
<dbReference type="InterPro" id="IPR004853">
    <property type="entry name" value="Sugar_P_trans_dom"/>
</dbReference>
<feature type="domain" description="Sugar phosphate transporter" evidence="7">
    <location>
        <begin position="25"/>
        <end position="310"/>
    </location>
</feature>
<dbReference type="Pfam" id="PF03151">
    <property type="entry name" value="TPT"/>
    <property type="match status" value="1"/>
</dbReference>